<reference evidence="3 4" key="1">
    <citation type="submission" date="2015-12" db="EMBL/GenBank/DDBJ databases">
        <title>Draft genome sequence of the thermoanaerobe Thermotalea metallivorans, an isolate from the runoff channel of the Great Artesian Basin, Australia.</title>
        <authorList>
            <person name="Patel B.K."/>
        </authorList>
    </citation>
    <scope>NUCLEOTIDE SEQUENCE [LARGE SCALE GENOMIC DNA]</scope>
    <source>
        <strain evidence="3 4">B2-1</strain>
    </source>
</reference>
<organism evidence="3 4">
    <name type="scientific">Thermotalea metallivorans</name>
    <dbReference type="NCBI Taxonomy" id="520762"/>
    <lineage>
        <taxon>Bacteria</taxon>
        <taxon>Bacillati</taxon>
        <taxon>Bacillota</taxon>
        <taxon>Clostridia</taxon>
        <taxon>Peptostreptococcales</taxon>
        <taxon>Thermotaleaceae</taxon>
        <taxon>Thermotalea</taxon>
    </lineage>
</organism>
<feature type="transmembrane region" description="Helical" evidence="2">
    <location>
        <begin position="7"/>
        <end position="29"/>
    </location>
</feature>
<dbReference type="NCBIfam" id="NF033218">
    <property type="entry name" value="anchor_AmaP"/>
    <property type="match status" value="1"/>
</dbReference>
<comment type="caution">
    <text evidence="3">The sequence shown here is derived from an EMBL/GenBank/DDBJ whole genome shotgun (WGS) entry which is preliminary data.</text>
</comment>
<gene>
    <name evidence="3" type="ORF">AN619_07920</name>
</gene>
<evidence type="ECO:0008006" key="5">
    <source>
        <dbReference type="Google" id="ProtNLM"/>
    </source>
</evidence>
<keyword evidence="2" id="KW-1133">Transmembrane helix</keyword>
<dbReference type="RefSeq" id="WP_068555171.1">
    <property type="nucleotide sequence ID" value="NZ_LOEE01000021.1"/>
</dbReference>
<dbReference type="STRING" id="520762.AN619_07920"/>
<proteinExistence type="inferred from homology"/>
<dbReference type="InterPro" id="IPR005531">
    <property type="entry name" value="Asp23"/>
</dbReference>
<accession>A0A140L8C5</accession>
<keyword evidence="2" id="KW-0472">Membrane</keyword>
<keyword evidence="4" id="KW-1185">Reference proteome</keyword>
<comment type="similarity">
    <text evidence="1">Belongs to the asp23 family.</text>
</comment>
<evidence type="ECO:0000256" key="2">
    <source>
        <dbReference type="SAM" id="Phobius"/>
    </source>
</evidence>
<dbReference type="Proteomes" id="UP000070456">
    <property type="component" value="Unassembled WGS sequence"/>
</dbReference>
<evidence type="ECO:0000313" key="4">
    <source>
        <dbReference type="Proteomes" id="UP000070456"/>
    </source>
</evidence>
<dbReference type="AlphaFoldDB" id="A0A140L8C5"/>
<feature type="transmembrane region" description="Helical" evidence="2">
    <location>
        <begin position="49"/>
        <end position="70"/>
    </location>
</feature>
<evidence type="ECO:0000256" key="1">
    <source>
        <dbReference type="ARBA" id="ARBA00005721"/>
    </source>
</evidence>
<dbReference type="Pfam" id="PF03780">
    <property type="entry name" value="Asp23"/>
    <property type="match status" value="1"/>
</dbReference>
<evidence type="ECO:0000313" key="3">
    <source>
        <dbReference type="EMBL" id="KXG76800.1"/>
    </source>
</evidence>
<sequence>MNMLDRIFLTIYSLIIGIFSFFLLFVPFYEDAYWWTSHILNIYKFDWKYVIIPGIFLAVSARFLISGLRVNTSKNKGIIRHTSYGEIKISLHTIESMAQRSAREISGLRDIRAAVYPLAEGIMIHITAFAAPDANIPETTVKVQQTIKNYIEQYTGIEVREIKVSIEDIASISKGRVE</sequence>
<keyword evidence="2" id="KW-0812">Transmembrane</keyword>
<name>A0A140L8C5_9FIRM</name>
<dbReference type="OrthoDB" id="1679795at2"/>
<dbReference type="EMBL" id="LOEE01000021">
    <property type="protein sequence ID" value="KXG76800.1"/>
    <property type="molecule type" value="Genomic_DNA"/>
</dbReference>
<protein>
    <recommendedName>
        <fullName evidence="5">Alkaline shock response membrane anchor protein AmaP</fullName>
    </recommendedName>
</protein>